<dbReference type="SUPFAM" id="SSF56219">
    <property type="entry name" value="DNase I-like"/>
    <property type="match status" value="1"/>
</dbReference>
<evidence type="ECO:0000256" key="1">
    <source>
        <dbReference type="ARBA" id="ARBA00015260"/>
    </source>
</evidence>
<keyword evidence="5" id="KW-1185">Reference proteome</keyword>
<dbReference type="InterPro" id="IPR051675">
    <property type="entry name" value="Endo/Exo/Phosphatase_dom_1"/>
</dbReference>
<name>A0AAE0XS79_9GAST</name>
<dbReference type="GO" id="GO:0006281">
    <property type="term" value="P:DNA repair"/>
    <property type="evidence" value="ECO:0007669"/>
    <property type="project" value="InterPro"/>
</dbReference>
<evidence type="ECO:0000259" key="3">
    <source>
        <dbReference type="SMART" id="SM00278"/>
    </source>
</evidence>
<dbReference type="GO" id="GO:0003677">
    <property type="term" value="F:DNA binding"/>
    <property type="evidence" value="ECO:0007669"/>
    <property type="project" value="InterPro"/>
</dbReference>
<dbReference type="CDD" id="cd10283">
    <property type="entry name" value="MnuA_DNase1-like"/>
    <property type="match status" value="1"/>
</dbReference>
<dbReference type="SMART" id="SM00278">
    <property type="entry name" value="HhH1"/>
    <property type="match status" value="2"/>
</dbReference>
<evidence type="ECO:0000256" key="2">
    <source>
        <dbReference type="SAM" id="MobiDB-lite"/>
    </source>
</evidence>
<evidence type="ECO:0000313" key="4">
    <source>
        <dbReference type="EMBL" id="KAK3707380.1"/>
    </source>
</evidence>
<feature type="domain" description="Helix-hairpin-helix DNA-binding motif class 1" evidence="3">
    <location>
        <begin position="155"/>
        <end position="174"/>
    </location>
</feature>
<dbReference type="Gene3D" id="1.10.150.320">
    <property type="entry name" value="Photosystem II 12 kDa extrinsic protein"/>
    <property type="match status" value="1"/>
</dbReference>
<proteinExistence type="predicted"/>
<reference evidence="4" key="1">
    <citation type="journal article" date="2023" name="G3 (Bethesda)">
        <title>A reference genome for the long-term kleptoplast-retaining sea slug Elysia crispata morphotype clarki.</title>
        <authorList>
            <person name="Eastman K.E."/>
            <person name="Pendleton A.L."/>
            <person name="Shaikh M.A."/>
            <person name="Suttiyut T."/>
            <person name="Ogas R."/>
            <person name="Tomko P."/>
            <person name="Gavelis G."/>
            <person name="Widhalm J.R."/>
            <person name="Wisecaver J.H."/>
        </authorList>
    </citation>
    <scope>NUCLEOTIDE SEQUENCE</scope>
    <source>
        <strain evidence="4">ECLA1</strain>
    </source>
</reference>
<dbReference type="InterPro" id="IPR005135">
    <property type="entry name" value="Endo/exonuclease/phosphatase"/>
</dbReference>
<dbReference type="GO" id="GO:0005886">
    <property type="term" value="C:plasma membrane"/>
    <property type="evidence" value="ECO:0007669"/>
    <property type="project" value="TreeGrafter"/>
</dbReference>
<dbReference type="AlphaFoldDB" id="A0AAE0XS79"/>
<dbReference type="Gene3D" id="3.60.10.10">
    <property type="entry name" value="Endonuclease/exonuclease/phosphatase"/>
    <property type="match status" value="1"/>
</dbReference>
<protein>
    <recommendedName>
        <fullName evidence="1">Endonuclease/exonuclease/phosphatase family domain-containing protein 1</fullName>
    </recommendedName>
</protein>
<dbReference type="PANTHER" id="PTHR21180">
    <property type="entry name" value="ENDONUCLEASE/EXONUCLEASE/PHOSPHATASE FAMILY DOMAIN-CONTAINING PROTEIN 1"/>
    <property type="match status" value="1"/>
</dbReference>
<dbReference type="EMBL" id="JAWDGP010007719">
    <property type="protein sequence ID" value="KAK3707380.1"/>
    <property type="molecule type" value="Genomic_DNA"/>
</dbReference>
<dbReference type="Gene3D" id="1.10.150.280">
    <property type="entry name" value="AF1531-like domain"/>
    <property type="match status" value="1"/>
</dbReference>
<feature type="domain" description="Helix-hairpin-helix DNA-binding motif class 1" evidence="3">
    <location>
        <begin position="64"/>
        <end position="83"/>
    </location>
</feature>
<dbReference type="InterPro" id="IPR036691">
    <property type="entry name" value="Endo/exonu/phosph_ase_sf"/>
</dbReference>
<dbReference type="SUPFAM" id="SSF47781">
    <property type="entry name" value="RuvA domain 2-like"/>
    <property type="match status" value="2"/>
</dbReference>
<sequence length="579" mass="63442">MGAISSCCSQRHSNADDDVSGRATSTPRKKGRHGRTLSATFNMSLVDEVQRSHSLVNVNTANEEELMTLPGISRSIAKSIIEYRNHIGGFRCAEDVALVSGVGAEKLTSIRTDIYVSYPAINRSSRDKIVPTAAVMKESSTENDIIVCVNTANIFSLLRVRGIGMALAKNIVAYRDTHGKFNNLMELLKVKGISPSNLEIISPYLSLEEITQNGNASGINYSNGDIIHLSENTKIPNGAKGMSSSSLEDLLQILGPLAKVPTRPKVDFVSLKHKNRTVFRLATWNLNMFTSEKAKNPGVREAVCMTIIENGFGIVCVQELTDLDALKIICDELNTPTLPNGKKWGGRRGQWTYEVSKATGKMYEGTEYHGFLYDKSQKISLHSSCVIAKAPEKKKLLSCMPFAGVFSISGGLDFVTVSVHLKTAGMCMQDHQCTDEDAEILNDMLEAAKDTFKSERNVIFLGDFNLSSGASAFDGFRSDGYIPCIPSSTFTDISNNNQKGSMNYDNIWINKQTQRVFTGVTGVVRNGLSNAWIPNGWTWGGVVSNHCPVFSQLYSKIDIEREEINVADVKFLLGSSHGT</sequence>
<dbReference type="InterPro" id="IPR003583">
    <property type="entry name" value="Hlx-hairpin-Hlx_DNA-bd_motif"/>
</dbReference>
<accession>A0AAE0XS79</accession>
<dbReference type="InterPro" id="IPR010994">
    <property type="entry name" value="RuvA_2-like"/>
</dbReference>
<dbReference type="GO" id="GO:0003824">
    <property type="term" value="F:catalytic activity"/>
    <property type="evidence" value="ECO:0007669"/>
    <property type="project" value="InterPro"/>
</dbReference>
<comment type="caution">
    <text evidence="4">The sequence shown here is derived from an EMBL/GenBank/DDBJ whole genome shotgun (WGS) entry which is preliminary data.</text>
</comment>
<gene>
    <name evidence="4" type="ORF">RRG08_034440</name>
</gene>
<dbReference type="PANTHER" id="PTHR21180:SF32">
    <property type="entry name" value="ENDONUCLEASE_EXONUCLEASE_PHOSPHATASE FAMILY DOMAIN-CONTAINING PROTEIN 1"/>
    <property type="match status" value="1"/>
</dbReference>
<dbReference type="Pfam" id="PF03372">
    <property type="entry name" value="Exo_endo_phos"/>
    <property type="match status" value="1"/>
</dbReference>
<dbReference type="Pfam" id="PF12836">
    <property type="entry name" value="HHH_3"/>
    <property type="match status" value="2"/>
</dbReference>
<dbReference type="Proteomes" id="UP001283361">
    <property type="component" value="Unassembled WGS sequence"/>
</dbReference>
<feature type="compositionally biased region" description="Polar residues" evidence="2">
    <location>
        <begin position="1"/>
        <end position="12"/>
    </location>
</feature>
<evidence type="ECO:0000313" key="5">
    <source>
        <dbReference type="Proteomes" id="UP001283361"/>
    </source>
</evidence>
<organism evidence="4 5">
    <name type="scientific">Elysia crispata</name>
    <name type="common">lettuce slug</name>
    <dbReference type="NCBI Taxonomy" id="231223"/>
    <lineage>
        <taxon>Eukaryota</taxon>
        <taxon>Metazoa</taxon>
        <taxon>Spiralia</taxon>
        <taxon>Lophotrochozoa</taxon>
        <taxon>Mollusca</taxon>
        <taxon>Gastropoda</taxon>
        <taxon>Heterobranchia</taxon>
        <taxon>Euthyneura</taxon>
        <taxon>Panpulmonata</taxon>
        <taxon>Sacoglossa</taxon>
        <taxon>Placobranchoidea</taxon>
        <taxon>Plakobranchidae</taxon>
        <taxon>Elysia</taxon>
    </lineage>
</organism>
<feature type="region of interest" description="Disordered" evidence="2">
    <location>
        <begin position="1"/>
        <end position="37"/>
    </location>
</feature>